<gene>
    <name evidence="1" type="ORF">PV05_01034</name>
</gene>
<evidence type="ECO:0000313" key="2">
    <source>
        <dbReference type="Proteomes" id="UP000054342"/>
    </source>
</evidence>
<dbReference type="EMBL" id="KN847317">
    <property type="protein sequence ID" value="KIW60850.1"/>
    <property type="molecule type" value="Genomic_DNA"/>
</dbReference>
<accession>A0A0D2F1N2</accession>
<name>A0A0D2F1N2_9EURO</name>
<dbReference type="GeneID" id="25322942"/>
<dbReference type="Proteomes" id="UP000054342">
    <property type="component" value="Unassembled WGS sequence"/>
</dbReference>
<evidence type="ECO:0000313" key="1">
    <source>
        <dbReference type="EMBL" id="KIW60850.1"/>
    </source>
</evidence>
<dbReference type="AlphaFoldDB" id="A0A0D2F1N2"/>
<organism evidence="1 2">
    <name type="scientific">Exophiala xenobiotica</name>
    <dbReference type="NCBI Taxonomy" id="348802"/>
    <lineage>
        <taxon>Eukaryota</taxon>
        <taxon>Fungi</taxon>
        <taxon>Dikarya</taxon>
        <taxon>Ascomycota</taxon>
        <taxon>Pezizomycotina</taxon>
        <taxon>Eurotiomycetes</taxon>
        <taxon>Chaetothyriomycetidae</taxon>
        <taxon>Chaetothyriales</taxon>
        <taxon>Herpotrichiellaceae</taxon>
        <taxon>Exophiala</taxon>
    </lineage>
</organism>
<dbReference type="HOGENOM" id="CLU_1489046_0_0_1"/>
<dbReference type="Gene3D" id="3.40.50.1460">
    <property type="match status" value="1"/>
</dbReference>
<reference evidence="1 2" key="1">
    <citation type="submission" date="2015-01" db="EMBL/GenBank/DDBJ databases">
        <title>The Genome Sequence of Exophiala xenobiotica CBS118157.</title>
        <authorList>
            <consortium name="The Broad Institute Genomics Platform"/>
            <person name="Cuomo C."/>
            <person name="de Hoog S."/>
            <person name="Gorbushina A."/>
            <person name="Stielow B."/>
            <person name="Teixiera M."/>
            <person name="Abouelleil A."/>
            <person name="Chapman S.B."/>
            <person name="Priest M."/>
            <person name="Young S.K."/>
            <person name="Wortman J."/>
            <person name="Nusbaum C."/>
            <person name="Birren B."/>
        </authorList>
    </citation>
    <scope>NUCLEOTIDE SEQUENCE [LARGE SCALE GENOMIC DNA]</scope>
    <source>
        <strain evidence="1 2">CBS 118157</strain>
    </source>
</reference>
<sequence length="181" mass="20338">MFQTVETDLGLEEELESMRTCFKEQFNLYVCAIFKIPDKNAHKALMKKIKGLIDQHGKKEELIIVGYAGHGVDPKDAQDERKRLGPSYWVPRANSNLKKEVDWSTIQPWLHHAPCDTLTVLNCCFAGNATLGNMKGTSEILAASDRESWAYASRRSFLEALIEVLTEFGTSDGQCGKDVQL</sequence>
<dbReference type="RefSeq" id="XP_013321434.1">
    <property type="nucleotide sequence ID" value="XM_013465980.1"/>
</dbReference>
<evidence type="ECO:0008006" key="3">
    <source>
        <dbReference type="Google" id="ProtNLM"/>
    </source>
</evidence>
<proteinExistence type="predicted"/>
<keyword evidence="2" id="KW-1185">Reference proteome</keyword>
<dbReference type="OrthoDB" id="4156866at2759"/>
<protein>
    <recommendedName>
        <fullName evidence="3">CHAT domain-containing protein</fullName>
    </recommendedName>
</protein>
<dbReference type="STRING" id="348802.A0A0D2F1N2"/>